<evidence type="ECO:0000256" key="1">
    <source>
        <dbReference type="SAM" id="MobiDB-lite"/>
    </source>
</evidence>
<keyword evidence="2" id="KW-0472">Membrane</keyword>
<keyword evidence="2" id="KW-0812">Transmembrane</keyword>
<gene>
    <name evidence="3" type="ORF">Cni_G21779</name>
</gene>
<sequence length="149" mass="16055">MESLTSPSHSLPSHPSLTHFSPLTTRTSQLLFLTKPPKHRHHNPLFLAATPTQALNNTALVAASTSPAAHVGGDLSVLIPISVLLLAMYWVANFIVPGMISEDLQQAASAQEPEQEAASSGEVEKVSMDVKPDLEVKKERKIKKSATSR</sequence>
<feature type="compositionally biased region" description="Low complexity" evidence="1">
    <location>
        <begin position="107"/>
        <end position="120"/>
    </location>
</feature>
<reference evidence="3 4" key="1">
    <citation type="submission" date="2023-10" db="EMBL/GenBank/DDBJ databases">
        <title>Chromosome-scale genome assembly provides insights into flower coloration mechanisms of Canna indica.</title>
        <authorList>
            <person name="Li C."/>
        </authorList>
    </citation>
    <scope>NUCLEOTIDE SEQUENCE [LARGE SCALE GENOMIC DNA]</scope>
    <source>
        <tissue evidence="3">Flower</tissue>
    </source>
</reference>
<dbReference type="PANTHER" id="PTHR37196">
    <property type="entry name" value="TRANSMEMBRANE PROTEIN"/>
    <property type="match status" value="1"/>
</dbReference>
<organism evidence="3 4">
    <name type="scientific">Canna indica</name>
    <name type="common">Indian-shot</name>
    <dbReference type="NCBI Taxonomy" id="4628"/>
    <lineage>
        <taxon>Eukaryota</taxon>
        <taxon>Viridiplantae</taxon>
        <taxon>Streptophyta</taxon>
        <taxon>Embryophyta</taxon>
        <taxon>Tracheophyta</taxon>
        <taxon>Spermatophyta</taxon>
        <taxon>Magnoliopsida</taxon>
        <taxon>Liliopsida</taxon>
        <taxon>Zingiberales</taxon>
        <taxon>Cannaceae</taxon>
        <taxon>Canna</taxon>
    </lineage>
</organism>
<feature type="region of interest" description="Disordered" evidence="1">
    <location>
        <begin position="107"/>
        <end position="130"/>
    </location>
</feature>
<feature type="transmembrane region" description="Helical" evidence="2">
    <location>
        <begin position="77"/>
        <end position="96"/>
    </location>
</feature>
<keyword evidence="4" id="KW-1185">Reference proteome</keyword>
<protein>
    <submittedName>
        <fullName evidence="3">Uncharacterized protein</fullName>
    </submittedName>
</protein>
<proteinExistence type="predicted"/>
<name>A0AAQ3KRH6_9LILI</name>
<evidence type="ECO:0000256" key="2">
    <source>
        <dbReference type="SAM" id="Phobius"/>
    </source>
</evidence>
<dbReference type="Proteomes" id="UP001327560">
    <property type="component" value="Chromosome 7"/>
</dbReference>
<dbReference type="AlphaFoldDB" id="A0AAQ3KRH6"/>
<dbReference type="EMBL" id="CP136896">
    <property type="protein sequence ID" value="WOL13010.1"/>
    <property type="molecule type" value="Genomic_DNA"/>
</dbReference>
<accession>A0AAQ3KRH6</accession>
<feature type="region of interest" description="Disordered" evidence="1">
    <location>
        <begin position="1"/>
        <end position="21"/>
    </location>
</feature>
<evidence type="ECO:0000313" key="3">
    <source>
        <dbReference type="EMBL" id="WOL13010.1"/>
    </source>
</evidence>
<dbReference type="PANTHER" id="PTHR37196:SF2">
    <property type="entry name" value="TRANSMEMBRANE PROTEIN"/>
    <property type="match status" value="1"/>
</dbReference>
<evidence type="ECO:0000313" key="4">
    <source>
        <dbReference type="Proteomes" id="UP001327560"/>
    </source>
</evidence>
<keyword evidence="2" id="KW-1133">Transmembrane helix</keyword>